<name>F2L3H7_THEU7</name>
<dbReference type="RefSeq" id="WP_013680551.1">
    <property type="nucleotide sequence ID" value="NC_015315.1"/>
</dbReference>
<dbReference type="GO" id="GO:0008652">
    <property type="term" value="P:amino acid biosynthetic process"/>
    <property type="evidence" value="ECO:0007669"/>
    <property type="project" value="UniProtKB-KW"/>
</dbReference>
<proteinExistence type="inferred from homology"/>
<comment type="catalytic activity">
    <reaction evidence="7">
        <text>3-phosphoshikimate + phosphoenolpyruvate = 5-O-(1-carboxyvinyl)-3-phosphoshikimate + phosphate</text>
        <dbReference type="Rhea" id="RHEA:21256"/>
        <dbReference type="ChEBI" id="CHEBI:43474"/>
        <dbReference type="ChEBI" id="CHEBI:57701"/>
        <dbReference type="ChEBI" id="CHEBI:58702"/>
        <dbReference type="ChEBI" id="CHEBI:145989"/>
        <dbReference type="EC" id="2.5.1.19"/>
    </reaction>
    <physiologicalReaction direction="left-to-right" evidence="7">
        <dbReference type="Rhea" id="RHEA:21257"/>
    </physiologicalReaction>
</comment>
<dbReference type="PIRSF" id="PIRSF000505">
    <property type="entry name" value="EPSPS"/>
    <property type="match status" value="1"/>
</dbReference>
<evidence type="ECO:0000256" key="6">
    <source>
        <dbReference type="ARBA" id="ARBA00023141"/>
    </source>
</evidence>
<dbReference type="InterPro" id="IPR013792">
    <property type="entry name" value="RNA3'P_cycl/enolpyr_Trfase_a/b"/>
</dbReference>
<dbReference type="GO" id="GO:0009423">
    <property type="term" value="P:chorismate biosynthetic process"/>
    <property type="evidence" value="ECO:0007669"/>
    <property type="project" value="UniProtKB-UniPathway"/>
</dbReference>
<dbReference type="InterPro" id="IPR006264">
    <property type="entry name" value="EPSP_synthase"/>
</dbReference>
<keyword evidence="5" id="KW-0808">Transferase</keyword>
<dbReference type="Pfam" id="PF00275">
    <property type="entry name" value="EPSP_synthase"/>
    <property type="match status" value="1"/>
</dbReference>
<protein>
    <recommendedName>
        <fullName evidence="3">3-phosphoshikimate 1-carboxyvinyltransferase</fullName>
        <ecNumber evidence="3">2.5.1.19</ecNumber>
    </recommendedName>
</protein>
<dbReference type="UniPathway" id="UPA00053">
    <property type="reaction ID" value="UER00089"/>
</dbReference>
<keyword evidence="4" id="KW-0028">Amino-acid biosynthesis</keyword>
<evidence type="ECO:0000256" key="1">
    <source>
        <dbReference type="ARBA" id="ARBA00004811"/>
    </source>
</evidence>
<reference key="2">
    <citation type="submission" date="2011-03" db="EMBL/GenBank/DDBJ databases">
        <title>Complete genome sequence of the thermoacidophilic crenarchaeon Thermoproteus uzoniensis 768-20.</title>
        <authorList>
            <person name="Mardanov A.V."/>
            <person name="Gumerov V.M."/>
            <person name="Beletsky A.V."/>
            <person name="Prokofeva M.I."/>
            <person name="Bonch-Osmolovskaya E.A."/>
            <person name="Ravin N.V."/>
            <person name="Skryabin K.G."/>
        </authorList>
    </citation>
    <scope>NUCLEOTIDE SEQUENCE</scope>
    <source>
        <strain>768-20</strain>
    </source>
</reference>
<dbReference type="OrthoDB" id="43788at2157"/>
<dbReference type="GO" id="GO:0009073">
    <property type="term" value="P:aromatic amino acid family biosynthetic process"/>
    <property type="evidence" value="ECO:0007669"/>
    <property type="project" value="UniProtKB-KW"/>
</dbReference>
<dbReference type="InterPro" id="IPR036968">
    <property type="entry name" value="Enolpyruvate_Tfrase_sf"/>
</dbReference>
<dbReference type="Gene3D" id="3.65.10.10">
    <property type="entry name" value="Enolpyruvate transferase domain"/>
    <property type="match status" value="2"/>
</dbReference>
<reference evidence="9 10" key="1">
    <citation type="journal article" date="2011" name="J. Bacteriol.">
        <title>Complete genome sequence of the thermoacidophilic crenarchaeon Thermoproteus uzoniensis 768-20.</title>
        <authorList>
            <person name="Mardanov A.V."/>
            <person name="Gumerov V.M."/>
            <person name="Beletsky A.V."/>
            <person name="Prokofeva M.I."/>
            <person name="Bonch-Osmolovskaya E.A."/>
            <person name="Ravin N.V."/>
            <person name="Skryabin K.G."/>
        </authorList>
    </citation>
    <scope>NUCLEOTIDE SEQUENCE [LARGE SCALE GENOMIC DNA]</scope>
    <source>
        <strain evidence="9 10">768-20</strain>
    </source>
</reference>
<evidence type="ECO:0000256" key="4">
    <source>
        <dbReference type="ARBA" id="ARBA00022605"/>
    </source>
</evidence>
<evidence type="ECO:0000256" key="5">
    <source>
        <dbReference type="ARBA" id="ARBA00022679"/>
    </source>
</evidence>
<dbReference type="PANTHER" id="PTHR21090:SF5">
    <property type="entry name" value="PENTAFUNCTIONAL AROM POLYPEPTIDE"/>
    <property type="match status" value="1"/>
</dbReference>
<dbReference type="HOGENOM" id="CLU_024321_0_0_2"/>
<evidence type="ECO:0000256" key="7">
    <source>
        <dbReference type="ARBA" id="ARBA00044633"/>
    </source>
</evidence>
<evidence type="ECO:0000313" key="10">
    <source>
        <dbReference type="Proteomes" id="UP000008138"/>
    </source>
</evidence>
<dbReference type="AlphaFoldDB" id="F2L3H7"/>
<comment type="similarity">
    <text evidence="2">Belongs to the EPSP synthase family.</text>
</comment>
<dbReference type="Proteomes" id="UP000008138">
    <property type="component" value="Chromosome"/>
</dbReference>
<dbReference type="SUPFAM" id="SSF55205">
    <property type="entry name" value="EPT/RTPC-like"/>
    <property type="match status" value="1"/>
</dbReference>
<dbReference type="PANTHER" id="PTHR21090">
    <property type="entry name" value="AROM/DEHYDROQUINATE SYNTHASE"/>
    <property type="match status" value="1"/>
</dbReference>
<dbReference type="EC" id="2.5.1.19" evidence="3"/>
<evidence type="ECO:0000313" key="9">
    <source>
        <dbReference type="EMBL" id="AEA13216.1"/>
    </source>
</evidence>
<dbReference type="KEGG" id="tuz:TUZN_1755"/>
<dbReference type="eggNOG" id="arCOG04134">
    <property type="taxonomic scope" value="Archaea"/>
</dbReference>
<organism evidence="9 10">
    <name type="scientific">Thermoproteus uzoniensis (strain 768-20)</name>
    <dbReference type="NCBI Taxonomy" id="999630"/>
    <lineage>
        <taxon>Archaea</taxon>
        <taxon>Thermoproteota</taxon>
        <taxon>Thermoprotei</taxon>
        <taxon>Thermoproteales</taxon>
        <taxon>Thermoproteaceae</taxon>
        <taxon>Thermoproteus</taxon>
    </lineage>
</organism>
<keyword evidence="10" id="KW-1185">Reference proteome</keyword>
<feature type="domain" description="Enolpyruvate transferase" evidence="8">
    <location>
        <begin position="6"/>
        <end position="393"/>
    </location>
</feature>
<accession>F2L3H7</accession>
<dbReference type="EMBL" id="CP002590">
    <property type="protein sequence ID" value="AEA13216.1"/>
    <property type="molecule type" value="Genomic_DNA"/>
</dbReference>
<evidence type="ECO:0000259" key="8">
    <source>
        <dbReference type="Pfam" id="PF00275"/>
    </source>
</evidence>
<dbReference type="STRING" id="999630.TUZN_1755"/>
<evidence type="ECO:0000256" key="3">
    <source>
        <dbReference type="ARBA" id="ARBA00012450"/>
    </source>
</evidence>
<dbReference type="InterPro" id="IPR001986">
    <property type="entry name" value="Enolpyruvate_Tfrase_dom"/>
</dbReference>
<dbReference type="GeneID" id="10361269"/>
<comment type="pathway">
    <text evidence="1">Metabolic intermediate biosynthesis; chorismate biosynthesis; chorismate from D-erythrose 4-phosphate and phosphoenolpyruvate: step 6/7.</text>
</comment>
<sequence>MLCVRPSPISGDFAAPPSKPLSQRYILAAALAEGSTEVGPLELSDDVVAALRAAQPISKISLVGRRAVIGRREPEPVRAFSVGDSGFTLRVAAALYAGIKGATVIYASEQVSRRPLEDLVAVLRRYAEVVWMPGVLLIKSGGVRRVDVAIRGDITSQYVSGLMYLSAVAEEGGRIRVEGRKSWQYVEATADVLRRFGGRVRIEDGEIVVEGPLKSPGSVEVPGDYALSAFLLVGAAVTGGRVSVGGLGEGPDKAIIDVLRESGVSVKVSGNVVSAEGAPARPIDVDLSNAPDLAPPAALLAAFAPGRSALRGVEHLAYKESNRIETIRDVLGRMGVSAEYRDGALFVEGPPRARDVEFKCHGDHRICLMALVAARSVGGCVDDISPIAKTWPSAPLYLIA</sequence>
<evidence type="ECO:0000256" key="2">
    <source>
        <dbReference type="ARBA" id="ARBA00009948"/>
    </source>
</evidence>
<gene>
    <name evidence="9" type="ordered locus">TUZN_1755</name>
</gene>
<dbReference type="GO" id="GO:0003866">
    <property type="term" value="F:3-phosphoshikimate 1-carboxyvinyltransferase activity"/>
    <property type="evidence" value="ECO:0007669"/>
    <property type="project" value="UniProtKB-EC"/>
</dbReference>
<keyword evidence="6" id="KW-0057">Aromatic amino acid biosynthesis</keyword>